<protein>
    <submittedName>
        <fullName evidence="3">Endonuclease/exonuclease/phosphatase</fullName>
    </submittedName>
</protein>
<dbReference type="EMBL" id="JAGPYM010000001">
    <property type="protein sequence ID" value="KAH6900761.1"/>
    <property type="molecule type" value="Genomic_DNA"/>
</dbReference>
<accession>A0A9P8WJT0</accession>
<gene>
    <name evidence="3" type="ORF">B0T10DRAFT_36797</name>
</gene>
<dbReference type="Proteomes" id="UP000777438">
    <property type="component" value="Unassembled WGS sequence"/>
</dbReference>
<feature type="signal peptide" evidence="1">
    <location>
        <begin position="1"/>
        <end position="20"/>
    </location>
</feature>
<dbReference type="AlphaFoldDB" id="A0A9P8WJT0"/>
<keyword evidence="3" id="KW-0540">Nuclease</keyword>
<dbReference type="PANTHER" id="PTHR42834:SF1">
    <property type="entry name" value="ENDONUCLEASE_EXONUCLEASE_PHOSPHATASE FAMILY PROTEIN (AFU_ORTHOLOGUE AFUA_3G09210)"/>
    <property type="match status" value="1"/>
</dbReference>
<feature type="chain" id="PRO_5040290997" evidence="1">
    <location>
        <begin position="21"/>
        <end position="605"/>
    </location>
</feature>
<evidence type="ECO:0000313" key="3">
    <source>
        <dbReference type="EMBL" id="KAH6900761.1"/>
    </source>
</evidence>
<dbReference type="OrthoDB" id="47488at2759"/>
<proteinExistence type="predicted"/>
<keyword evidence="3" id="KW-0255">Endonuclease</keyword>
<dbReference type="InterPro" id="IPR005135">
    <property type="entry name" value="Endo/exonuclease/phosphatase"/>
</dbReference>
<dbReference type="GO" id="GO:0004519">
    <property type="term" value="F:endonuclease activity"/>
    <property type="evidence" value="ECO:0007669"/>
    <property type="project" value="UniProtKB-KW"/>
</dbReference>
<evidence type="ECO:0000259" key="2">
    <source>
        <dbReference type="Pfam" id="PF03372"/>
    </source>
</evidence>
<reference evidence="3 4" key="1">
    <citation type="journal article" date="2021" name="Nat. Commun.">
        <title>Genetic determinants of endophytism in the Arabidopsis root mycobiome.</title>
        <authorList>
            <person name="Mesny F."/>
            <person name="Miyauchi S."/>
            <person name="Thiergart T."/>
            <person name="Pickel B."/>
            <person name="Atanasova L."/>
            <person name="Karlsson M."/>
            <person name="Huettel B."/>
            <person name="Barry K.W."/>
            <person name="Haridas S."/>
            <person name="Chen C."/>
            <person name="Bauer D."/>
            <person name="Andreopoulos W."/>
            <person name="Pangilinan J."/>
            <person name="LaButti K."/>
            <person name="Riley R."/>
            <person name="Lipzen A."/>
            <person name="Clum A."/>
            <person name="Drula E."/>
            <person name="Henrissat B."/>
            <person name="Kohler A."/>
            <person name="Grigoriev I.V."/>
            <person name="Martin F.M."/>
            <person name="Hacquard S."/>
        </authorList>
    </citation>
    <scope>NUCLEOTIDE SEQUENCE [LARGE SCALE GENOMIC DNA]</scope>
    <source>
        <strain evidence="3 4">MPI-CAGE-CH-0241</strain>
    </source>
</reference>
<dbReference type="InterPro" id="IPR036691">
    <property type="entry name" value="Endo/exonu/phosph_ase_sf"/>
</dbReference>
<sequence length="605" mass="64918">MRCPSLAASLLSFAVAGASAQSIAEINGKQFLSPYKDQAVTDVTGLVTAKSSSGFWLRSTTPDKNSATSEGLYVYGSKAVSSVAVGDIVSLGGTVKEYRSAPAYLYLTELTSPTNITVKSSNNTVAPLVIGVDTLSPPRKQFSKLDGGDIFGVPNNQSLVSTTNPKLQPGTYGLDFWESLVGELVTVRDAYAVSRANQYGDVWVRGDWKVSGLNGHGGLTMLDGDANPEAIRIIDPVDGSDNPTDIKLGDYMGDITGIVFQAYGFYSIQPLTAVAVSEAADPEFPAVTFTSKGSCKGITVADYNAENLNPASTHLPLVVDQIVHKLLTPDLIFLQEVQDNTGATNNGVVSANETLIALADGIEEASGVAYDYVDIDPVNNQDGGQPGGNIRVAYLYRPDRVALVDVNPGNATQANEVLDGAKLKYNPGLIDPSNSAWSNSRKPLVAKWKPVSGTSKPFFTINVHFGSKGGSSSLHGDPRPPVNEDVDKRTEQAKLAASFIAEIRAADKDAHIITAGDFNEFVQVEPLQTFLAVSGLMDLDEAAKIPEVERYTYLYDMNCEALDHMFISKNLRTGVKYEHMHVNTWQDDDSQVSDHDPSVARFNLC</sequence>
<feature type="domain" description="Endonuclease/exonuclease/phosphatase" evidence="2">
    <location>
        <begin position="303"/>
        <end position="595"/>
    </location>
</feature>
<dbReference type="SUPFAM" id="SSF56219">
    <property type="entry name" value="DNase I-like"/>
    <property type="match status" value="1"/>
</dbReference>
<dbReference type="Gene3D" id="3.60.10.10">
    <property type="entry name" value="Endonuclease/exonuclease/phosphatase"/>
    <property type="match status" value="1"/>
</dbReference>
<organism evidence="3 4">
    <name type="scientific">Thelonectria olida</name>
    <dbReference type="NCBI Taxonomy" id="1576542"/>
    <lineage>
        <taxon>Eukaryota</taxon>
        <taxon>Fungi</taxon>
        <taxon>Dikarya</taxon>
        <taxon>Ascomycota</taxon>
        <taxon>Pezizomycotina</taxon>
        <taxon>Sordariomycetes</taxon>
        <taxon>Hypocreomycetidae</taxon>
        <taxon>Hypocreales</taxon>
        <taxon>Nectriaceae</taxon>
        <taxon>Thelonectria</taxon>
    </lineage>
</organism>
<evidence type="ECO:0000313" key="4">
    <source>
        <dbReference type="Proteomes" id="UP000777438"/>
    </source>
</evidence>
<comment type="caution">
    <text evidence="3">The sequence shown here is derived from an EMBL/GenBank/DDBJ whole genome shotgun (WGS) entry which is preliminary data.</text>
</comment>
<dbReference type="PANTHER" id="PTHR42834">
    <property type="entry name" value="ENDONUCLEASE/EXONUCLEASE/PHOSPHATASE FAMILY PROTEIN (AFU_ORTHOLOGUE AFUA_3G09210)"/>
    <property type="match status" value="1"/>
</dbReference>
<dbReference type="Pfam" id="PF03372">
    <property type="entry name" value="Exo_endo_phos"/>
    <property type="match status" value="1"/>
</dbReference>
<keyword evidence="4" id="KW-1185">Reference proteome</keyword>
<keyword evidence="3" id="KW-0378">Hydrolase</keyword>
<name>A0A9P8WJT0_9HYPO</name>
<dbReference type="CDD" id="cd04486">
    <property type="entry name" value="YhcR_OBF_like"/>
    <property type="match status" value="1"/>
</dbReference>
<evidence type="ECO:0000256" key="1">
    <source>
        <dbReference type="SAM" id="SignalP"/>
    </source>
</evidence>
<keyword evidence="1" id="KW-0732">Signal</keyword>